<evidence type="ECO:0000313" key="2">
    <source>
        <dbReference type="EMBL" id="WFL77105.1"/>
    </source>
</evidence>
<feature type="domain" description="TadE-like" evidence="1">
    <location>
        <begin position="2"/>
        <end position="39"/>
    </location>
</feature>
<sequence length="135" mass="14694">MAIETAFILPILIVMSLGGFETSRIVSRQFELQSVAGEAEVIAIATASGAETSTTKLKNILKASADLDDSQITISRFYRCNANAQTVSTPESCNEDDVVTDYVRLVISDTYTPIWTDFGVGKPVDMQVERTVLLP</sequence>
<dbReference type="EMBL" id="CP121106">
    <property type="protein sequence ID" value="WFL77105.1"/>
    <property type="molecule type" value="Genomic_DNA"/>
</dbReference>
<dbReference type="Proteomes" id="UP001215827">
    <property type="component" value="Chromosome"/>
</dbReference>
<keyword evidence="3" id="KW-1185">Reference proteome</keyword>
<proteinExistence type="predicted"/>
<protein>
    <submittedName>
        <fullName evidence="2">Pilus assembly protein</fullName>
    </submittedName>
</protein>
<name>A0ABY8FSP6_9SPHN</name>
<reference evidence="2 3" key="1">
    <citation type="submission" date="2023-03" db="EMBL/GenBank/DDBJ databases">
        <title>Altererythrobacter sp. CAU 1644 isolated from sand.</title>
        <authorList>
            <person name="Kim W."/>
        </authorList>
    </citation>
    <scope>NUCLEOTIDE SEQUENCE [LARGE SCALE GENOMIC DNA]</scope>
    <source>
        <strain evidence="2 3">CAU 1644</strain>
    </source>
</reference>
<dbReference type="Pfam" id="PF07811">
    <property type="entry name" value="TadE"/>
    <property type="match status" value="1"/>
</dbReference>
<accession>A0ABY8FSP6</accession>
<dbReference type="InterPro" id="IPR012495">
    <property type="entry name" value="TadE-like_dom"/>
</dbReference>
<evidence type="ECO:0000259" key="1">
    <source>
        <dbReference type="Pfam" id="PF07811"/>
    </source>
</evidence>
<evidence type="ECO:0000313" key="3">
    <source>
        <dbReference type="Proteomes" id="UP001215827"/>
    </source>
</evidence>
<organism evidence="2 3">
    <name type="scientific">Altererythrobacter arenosus</name>
    <dbReference type="NCBI Taxonomy" id="3032592"/>
    <lineage>
        <taxon>Bacteria</taxon>
        <taxon>Pseudomonadati</taxon>
        <taxon>Pseudomonadota</taxon>
        <taxon>Alphaproteobacteria</taxon>
        <taxon>Sphingomonadales</taxon>
        <taxon>Erythrobacteraceae</taxon>
        <taxon>Altererythrobacter</taxon>
    </lineage>
</organism>
<gene>
    <name evidence="2" type="ORF">P7228_14080</name>
</gene>
<dbReference type="RefSeq" id="WP_278015864.1">
    <property type="nucleotide sequence ID" value="NZ_CP121106.1"/>
</dbReference>